<feature type="region of interest" description="Disordered" evidence="2">
    <location>
        <begin position="354"/>
        <end position="555"/>
    </location>
</feature>
<dbReference type="PANTHER" id="PTHR15885:SF1">
    <property type="entry name" value="COILED-COIL DOMAIN-CONTAINING PROTEIN 174"/>
    <property type="match status" value="1"/>
</dbReference>
<sequence length="587" mass="67286">MNDPNKAISVNLSSLLSLKAELQRKQHEVKLAKATKTTASEFRPNKMSSEKEKSKSSGSSKERSYKEISRNEDVKVYETEDYGQLDKSRRVLEAKSKYYDRMSRSGGSLNSDDNCLVMFNRKRQEQQGDEEEQQPRSAPRDRLSSSSSSENESVGGNAATGHDDDEVEYTDCLGRTRTCLRKELSEVMRRDKQLADSMPERLDQTKANWMIDTKGTHSSNHSSDGNADDEPFYGPRPTESVFSEAMSTMTKHDEQRVSWERKEQENFEKPDVHYQDVFFDEARTHGVGYYAFSTDEAERKQQQRELEQARKATEAEQKRRDELRAERDKIVADRVLAAKNRIRARNGLPLISKEEYEREQQLKAAEAKLEETEREREKTEKEQALAAQKAAEEAEREELRKDHIRDWDRDKSGVAKKSDDGQPPPEEWQYKPERLPMSQEQWNEQQRAVRAPEFAPMPEMGPMPKRINFSSIPPPVPTWSSSEQEFNSYHSTKREKQFQRRNYTKASDDIDDGEASASSSMHAQHQGTAIPPPACLEEGFSGPPTAKRAKSQAELERSIEAGLRFLRESCDKGVLGNKATWTAKADY</sequence>
<reference evidence="4 5" key="1">
    <citation type="journal article" date="2007" name="Nature">
        <title>Evolution of genes and genomes on the Drosophila phylogeny.</title>
        <authorList>
            <consortium name="Drosophila 12 Genomes Consortium"/>
            <person name="Clark A.G."/>
            <person name="Eisen M.B."/>
            <person name="Smith D.R."/>
            <person name="Bergman C.M."/>
            <person name="Oliver B."/>
            <person name="Markow T.A."/>
            <person name="Kaufman T.C."/>
            <person name="Kellis M."/>
            <person name="Gelbart W."/>
            <person name="Iyer V.N."/>
            <person name="Pollard D.A."/>
            <person name="Sackton T.B."/>
            <person name="Larracuente A.M."/>
            <person name="Singh N.D."/>
            <person name="Abad J.P."/>
            <person name="Abt D.N."/>
            <person name="Adryan B."/>
            <person name="Aguade M."/>
            <person name="Akashi H."/>
            <person name="Anderson W.W."/>
            <person name="Aquadro C.F."/>
            <person name="Ardell D.H."/>
            <person name="Arguello R."/>
            <person name="Artieri C.G."/>
            <person name="Barbash D.A."/>
            <person name="Barker D."/>
            <person name="Barsanti P."/>
            <person name="Batterham P."/>
            <person name="Batzoglou S."/>
            <person name="Begun D."/>
            <person name="Bhutkar A."/>
            <person name="Blanco E."/>
            <person name="Bosak S.A."/>
            <person name="Bradley R.K."/>
            <person name="Brand A.D."/>
            <person name="Brent M.R."/>
            <person name="Brooks A.N."/>
            <person name="Brown R.H."/>
            <person name="Butlin R.K."/>
            <person name="Caggese C."/>
            <person name="Calvi B.R."/>
            <person name="Bernardo de Carvalho A."/>
            <person name="Caspi A."/>
            <person name="Castrezana S."/>
            <person name="Celniker S.E."/>
            <person name="Chang J.L."/>
            <person name="Chapple C."/>
            <person name="Chatterji S."/>
            <person name="Chinwalla A."/>
            <person name="Civetta A."/>
            <person name="Clifton S.W."/>
            <person name="Comeron J.M."/>
            <person name="Costello J.C."/>
            <person name="Coyne J.A."/>
            <person name="Daub J."/>
            <person name="David R.G."/>
            <person name="Delcher A.L."/>
            <person name="Delehaunty K."/>
            <person name="Do C.B."/>
            <person name="Ebling H."/>
            <person name="Edwards K."/>
            <person name="Eickbush T."/>
            <person name="Evans J.D."/>
            <person name="Filipski A."/>
            <person name="Findeiss S."/>
            <person name="Freyhult E."/>
            <person name="Fulton L."/>
            <person name="Fulton R."/>
            <person name="Garcia A.C."/>
            <person name="Gardiner A."/>
            <person name="Garfield D.A."/>
            <person name="Garvin B.E."/>
            <person name="Gibson G."/>
            <person name="Gilbert D."/>
            <person name="Gnerre S."/>
            <person name="Godfrey J."/>
            <person name="Good R."/>
            <person name="Gotea V."/>
            <person name="Gravely B."/>
            <person name="Greenberg A.J."/>
            <person name="Griffiths-Jones S."/>
            <person name="Gross S."/>
            <person name="Guigo R."/>
            <person name="Gustafson E.A."/>
            <person name="Haerty W."/>
            <person name="Hahn M.W."/>
            <person name="Halligan D.L."/>
            <person name="Halpern A.L."/>
            <person name="Halter G.M."/>
            <person name="Han M.V."/>
            <person name="Heger A."/>
            <person name="Hillier L."/>
            <person name="Hinrichs A.S."/>
            <person name="Holmes I."/>
            <person name="Hoskins R.A."/>
            <person name="Hubisz M.J."/>
            <person name="Hultmark D."/>
            <person name="Huntley M.A."/>
            <person name="Jaffe D.B."/>
            <person name="Jagadeeshan S."/>
            <person name="Jeck W.R."/>
            <person name="Johnson J."/>
            <person name="Jones C.D."/>
            <person name="Jordan W.C."/>
            <person name="Karpen G.H."/>
            <person name="Kataoka E."/>
            <person name="Keightley P.D."/>
            <person name="Kheradpour P."/>
            <person name="Kirkness E.F."/>
            <person name="Koerich L.B."/>
            <person name="Kristiansen K."/>
            <person name="Kudrna D."/>
            <person name="Kulathinal R.J."/>
            <person name="Kumar S."/>
            <person name="Kwok R."/>
            <person name="Lander E."/>
            <person name="Langley C.H."/>
            <person name="Lapoint R."/>
            <person name="Lazzaro B.P."/>
            <person name="Lee S.J."/>
            <person name="Levesque L."/>
            <person name="Li R."/>
            <person name="Lin C.F."/>
            <person name="Lin M.F."/>
            <person name="Lindblad-Toh K."/>
            <person name="Llopart A."/>
            <person name="Long M."/>
            <person name="Low L."/>
            <person name="Lozovsky E."/>
            <person name="Lu J."/>
            <person name="Luo M."/>
            <person name="Machado C.A."/>
            <person name="Makalowski W."/>
            <person name="Marzo M."/>
            <person name="Matsuda M."/>
            <person name="Matzkin L."/>
            <person name="McAllister B."/>
            <person name="McBride C.S."/>
            <person name="McKernan B."/>
            <person name="McKernan K."/>
            <person name="Mendez-Lago M."/>
            <person name="Minx P."/>
            <person name="Mollenhauer M.U."/>
            <person name="Montooth K."/>
            <person name="Mount S.M."/>
            <person name="Mu X."/>
            <person name="Myers E."/>
            <person name="Negre B."/>
            <person name="Newfeld S."/>
            <person name="Nielsen R."/>
            <person name="Noor M.A."/>
            <person name="O'Grady P."/>
            <person name="Pachter L."/>
            <person name="Papaceit M."/>
            <person name="Parisi M.J."/>
            <person name="Parisi M."/>
            <person name="Parts L."/>
            <person name="Pedersen J.S."/>
            <person name="Pesole G."/>
            <person name="Phillippy A.M."/>
            <person name="Ponting C.P."/>
            <person name="Pop M."/>
            <person name="Porcelli D."/>
            <person name="Powell J.R."/>
            <person name="Prohaska S."/>
            <person name="Pruitt K."/>
            <person name="Puig M."/>
            <person name="Quesneville H."/>
            <person name="Ram K.R."/>
            <person name="Rand D."/>
            <person name="Rasmussen M.D."/>
            <person name="Reed L.K."/>
            <person name="Reenan R."/>
            <person name="Reily A."/>
            <person name="Remington K.A."/>
            <person name="Rieger T.T."/>
            <person name="Ritchie M.G."/>
            <person name="Robin C."/>
            <person name="Rogers Y.H."/>
            <person name="Rohde C."/>
            <person name="Rozas J."/>
            <person name="Rubenfield M.J."/>
            <person name="Ruiz A."/>
            <person name="Russo S."/>
            <person name="Salzberg S.L."/>
            <person name="Sanchez-Gracia A."/>
            <person name="Saranga D.J."/>
            <person name="Sato H."/>
            <person name="Schaeffer S.W."/>
            <person name="Schatz M.C."/>
            <person name="Schlenke T."/>
            <person name="Schwartz R."/>
            <person name="Segarra C."/>
            <person name="Singh R.S."/>
            <person name="Sirot L."/>
            <person name="Sirota M."/>
            <person name="Sisneros N.B."/>
            <person name="Smith C.D."/>
            <person name="Smith T.F."/>
            <person name="Spieth J."/>
            <person name="Stage D.E."/>
            <person name="Stark A."/>
            <person name="Stephan W."/>
            <person name="Strausberg R.L."/>
            <person name="Strempel S."/>
            <person name="Sturgill D."/>
            <person name="Sutton G."/>
            <person name="Sutton G.G."/>
            <person name="Tao W."/>
            <person name="Teichmann S."/>
            <person name="Tobari Y.N."/>
            <person name="Tomimura Y."/>
            <person name="Tsolas J.M."/>
            <person name="Valente V.L."/>
            <person name="Venter E."/>
            <person name="Venter J.C."/>
            <person name="Vicario S."/>
            <person name="Vieira F.G."/>
            <person name="Vilella A.J."/>
            <person name="Villasante A."/>
            <person name="Walenz B."/>
            <person name="Wang J."/>
            <person name="Wasserman M."/>
            <person name="Watts T."/>
            <person name="Wilson D."/>
            <person name="Wilson R.K."/>
            <person name="Wing R.A."/>
            <person name="Wolfner M.F."/>
            <person name="Wong A."/>
            <person name="Wong G.K."/>
            <person name="Wu C.I."/>
            <person name="Wu G."/>
            <person name="Yamamoto D."/>
            <person name="Yang H.P."/>
            <person name="Yang S.P."/>
            <person name="Yorke J.A."/>
            <person name="Yoshida K."/>
            <person name="Zdobnov E."/>
            <person name="Zhang P."/>
            <person name="Zhang Y."/>
            <person name="Zimin A.V."/>
            <person name="Baldwin J."/>
            <person name="Abdouelleil A."/>
            <person name="Abdulkadir J."/>
            <person name="Abebe A."/>
            <person name="Abera B."/>
            <person name="Abreu J."/>
            <person name="Acer S.C."/>
            <person name="Aftuck L."/>
            <person name="Alexander A."/>
            <person name="An P."/>
            <person name="Anderson E."/>
            <person name="Anderson S."/>
            <person name="Arachi H."/>
            <person name="Azer M."/>
            <person name="Bachantsang P."/>
            <person name="Barry A."/>
            <person name="Bayul T."/>
            <person name="Berlin A."/>
            <person name="Bessette D."/>
            <person name="Bloom T."/>
            <person name="Blye J."/>
            <person name="Boguslavskiy L."/>
            <person name="Bonnet C."/>
            <person name="Boukhgalter B."/>
            <person name="Bourzgui I."/>
            <person name="Brown A."/>
            <person name="Cahill P."/>
            <person name="Channer S."/>
            <person name="Cheshatsang Y."/>
            <person name="Chuda L."/>
            <person name="Citroen M."/>
            <person name="Collymore A."/>
            <person name="Cooke P."/>
            <person name="Costello M."/>
            <person name="D'Aco K."/>
            <person name="Daza R."/>
            <person name="De Haan G."/>
            <person name="DeGray S."/>
            <person name="DeMaso C."/>
            <person name="Dhargay N."/>
            <person name="Dooley K."/>
            <person name="Dooley E."/>
            <person name="Doricent M."/>
            <person name="Dorje P."/>
            <person name="Dorjee K."/>
            <person name="Dupes A."/>
            <person name="Elong R."/>
            <person name="Falk J."/>
            <person name="Farina A."/>
            <person name="Faro S."/>
            <person name="Ferguson D."/>
            <person name="Fisher S."/>
            <person name="Foley C.D."/>
            <person name="Franke A."/>
            <person name="Friedrich D."/>
            <person name="Gadbois L."/>
            <person name="Gearin G."/>
            <person name="Gearin C.R."/>
            <person name="Giannoukos G."/>
            <person name="Goode T."/>
            <person name="Graham J."/>
            <person name="Grandbois E."/>
            <person name="Grewal S."/>
            <person name="Gyaltsen K."/>
            <person name="Hafez N."/>
            <person name="Hagos B."/>
            <person name="Hall J."/>
            <person name="Henson C."/>
            <person name="Hollinger A."/>
            <person name="Honan T."/>
            <person name="Huard M.D."/>
            <person name="Hughes L."/>
            <person name="Hurhula B."/>
            <person name="Husby M.E."/>
            <person name="Kamat A."/>
            <person name="Kanga B."/>
            <person name="Kashin S."/>
            <person name="Khazanovich D."/>
            <person name="Kisner P."/>
            <person name="Lance K."/>
            <person name="Lara M."/>
            <person name="Lee W."/>
            <person name="Lennon N."/>
            <person name="Letendre F."/>
            <person name="LeVine R."/>
            <person name="Lipovsky A."/>
            <person name="Liu X."/>
            <person name="Liu J."/>
            <person name="Liu S."/>
            <person name="Lokyitsang T."/>
            <person name="Lokyitsang Y."/>
            <person name="Lubonja R."/>
            <person name="Lui A."/>
            <person name="MacDonald P."/>
            <person name="Magnisalis V."/>
            <person name="Maru K."/>
            <person name="Matthews C."/>
            <person name="McCusker W."/>
            <person name="McDonough S."/>
            <person name="Mehta T."/>
            <person name="Meldrim J."/>
            <person name="Meneus L."/>
            <person name="Mihai O."/>
            <person name="Mihalev A."/>
            <person name="Mihova T."/>
            <person name="Mittelman R."/>
            <person name="Mlenga V."/>
            <person name="Montmayeur A."/>
            <person name="Mulrain L."/>
            <person name="Navidi A."/>
            <person name="Naylor J."/>
            <person name="Negash T."/>
            <person name="Nguyen T."/>
            <person name="Nguyen N."/>
            <person name="Nicol R."/>
            <person name="Norbu C."/>
            <person name="Norbu N."/>
            <person name="Novod N."/>
            <person name="O'Neill B."/>
            <person name="Osman S."/>
            <person name="Markiewicz E."/>
            <person name="Oyono O.L."/>
            <person name="Patti C."/>
            <person name="Phunkhang P."/>
            <person name="Pierre F."/>
            <person name="Priest M."/>
            <person name="Raghuraman S."/>
            <person name="Rege F."/>
            <person name="Reyes R."/>
            <person name="Rise C."/>
            <person name="Rogov P."/>
            <person name="Ross K."/>
            <person name="Ryan E."/>
            <person name="Settipalli S."/>
            <person name="Shea T."/>
            <person name="Sherpa N."/>
            <person name="Shi L."/>
            <person name="Shih D."/>
            <person name="Sparrow T."/>
            <person name="Spaulding J."/>
            <person name="Stalker J."/>
            <person name="Stange-Thomann N."/>
            <person name="Stavropoulos S."/>
            <person name="Stone C."/>
            <person name="Strader C."/>
            <person name="Tesfaye S."/>
            <person name="Thomson T."/>
            <person name="Thoulutsang Y."/>
            <person name="Thoulutsang D."/>
            <person name="Topham K."/>
            <person name="Topping I."/>
            <person name="Tsamla T."/>
            <person name="Vassiliev H."/>
            <person name="Vo A."/>
            <person name="Wangchuk T."/>
            <person name="Wangdi T."/>
            <person name="Weiand M."/>
            <person name="Wilkinson J."/>
            <person name="Wilson A."/>
            <person name="Yadav S."/>
            <person name="Young G."/>
            <person name="Yu Q."/>
            <person name="Zembek L."/>
            <person name="Zhong D."/>
            <person name="Zimmer A."/>
            <person name="Zwirko Z."/>
            <person name="Jaffe D.B."/>
            <person name="Alvarez P."/>
            <person name="Brockman W."/>
            <person name="Butler J."/>
            <person name="Chin C."/>
            <person name="Gnerre S."/>
            <person name="Grabherr M."/>
            <person name="Kleber M."/>
            <person name="Mauceli E."/>
            <person name="MacCallum I."/>
        </authorList>
    </citation>
    <scope>NUCLEOTIDE SEQUENCE [LARGE SCALE GENOMIC DNA]</scope>
    <source>
        <strain evidence="5">Tucson 15010-1051.87</strain>
    </source>
</reference>
<organism evidence="4 5">
    <name type="scientific">Drosophila virilis</name>
    <name type="common">Fruit fly</name>
    <dbReference type="NCBI Taxonomy" id="7244"/>
    <lineage>
        <taxon>Eukaryota</taxon>
        <taxon>Metazoa</taxon>
        <taxon>Ecdysozoa</taxon>
        <taxon>Arthropoda</taxon>
        <taxon>Hexapoda</taxon>
        <taxon>Insecta</taxon>
        <taxon>Pterygota</taxon>
        <taxon>Neoptera</taxon>
        <taxon>Endopterygota</taxon>
        <taxon>Diptera</taxon>
        <taxon>Brachycera</taxon>
        <taxon>Muscomorpha</taxon>
        <taxon>Ephydroidea</taxon>
        <taxon>Drosophilidae</taxon>
        <taxon>Drosophila</taxon>
    </lineage>
</organism>
<dbReference type="eggNOG" id="ENOG502QWJ9">
    <property type="taxonomic scope" value="Eukaryota"/>
</dbReference>
<evidence type="ECO:0000313" key="5">
    <source>
        <dbReference type="Proteomes" id="UP000008792"/>
    </source>
</evidence>
<dbReference type="PhylomeDB" id="B4LZ76"/>
<evidence type="ECO:0000256" key="1">
    <source>
        <dbReference type="ARBA" id="ARBA00023054"/>
    </source>
</evidence>
<dbReference type="AlphaFoldDB" id="B4LZ76"/>
<protein>
    <recommendedName>
        <fullName evidence="3">CCDC174 alpha/beta GRSR domain-containing protein</fullName>
    </recommendedName>
</protein>
<dbReference type="HOGENOM" id="CLU_033187_0_0_1"/>
<feature type="compositionally biased region" description="Basic and acidic residues" evidence="2">
    <location>
        <begin position="354"/>
        <end position="383"/>
    </location>
</feature>
<dbReference type="EMBL" id="CH940650">
    <property type="protein sequence ID" value="EDW67083.1"/>
    <property type="molecule type" value="Genomic_DNA"/>
</dbReference>
<feature type="region of interest" description="Disordered" evidence="2">
    <location>
        <begin position="26"/>
        <end position="92"/>
    </location>
</feature>
<feature type="compositionally biased region" description="Low complexity" evidence="2">
    <location>
        <begin position="144"/>
        <end position="153"/>
    </location>
</feature>
<dbReference type="STRING" id="7244.B4LZ76"/>
<evidence type="ECO:0000256" key="2">
    <source>
        <dbReference type="SAM" id="MobiDB-lite"/>
    </source>
</evidence>
<dbReference type="KEGG" id="dvi:6629653"/>
<dbReference type="Proteomes" id="UP000008792">
    <property type="component" value="Unassembled WGS sequence"/>
</dbReference>
<keyword evidence="1" id="KW-0175">Coiled coil</keyword>
<gene>
    <name evidence="4" type="primary">Dvir\GJ23964</name>
    <name evidence="4" type="ORF">Dvir_GJ23964</name>
</gene>
<accession>B4LZ76</accession>
<feature type="domain" description="CCDC174 alpha/beta GRSR" evidence="3">
    <location>
        <begin position="167"/>
        <end position="194"/>
    </location>
</feature>
<feature type="compositionally biased region" description="Polar residues" evidence="2">
    <location>
        <begin position="216"/>
        <end position="225"/>
    </location>
</feature>
<name>B4LZ76_DROVI</name>
<feature type="region of interest" description="Disordered" evidence="2">
    <location>
        <begin position="213"/>
        <end position="238"/>
    </location>
</feature>
<dbReference type="InterPro" id="IPR025066">
    <property type="entry name" value="CCDC174-like"/>
</dbReference>
<dbReference type="Pfam" id="PF25449">
    <property type="entry name" value="CCDC174_GRSR"/>
    <property type="match status" value="1"/>
</dbReference>
<evidence type="ECO:0000313" key="4">
    <source>
        <dbReference type="EMBL" id="EDW67083.1"/>
    </source>
</evidence>
<dbReference type="Pfam" id="PF13300">
    <property type="entry name" value="DUF4078"/>
    <property type="match status" value="1"/>
</dbReference>
<feature type="compositionally biased region" description="Polar residues" evidence="2">
    <location>
        <begin position="478"/>
        <end position="490"/>
    </location>
</feature>
<feature type="region of interest" description="Disordered" evidence="2">
    <location>
        <begin position="124"/>
        <end position="166"/>
    </location>
</feature>
<feature type="compositionally biased region" description="Basic and acidic residues" evidence="2">
    <location>
        <begin position="390"/>
        <end position="420"/>
    </location>
</feature>
<dbReference type="OMA" id="MSQEQWN"/>
<dbReference type="FunCoup" id="B4LZ76">
    <property type="interactions" value="1071"/>
</dbReference>
<dbReference type="InParanoid" id="B4LZ76"/>
<feature type="compositionally biased region" description="Basic and acidic residues" evidence="2">
    <location>
        <begin position="48"/>
        <end position="92"/>
    </location>
</feature>
<proteinExistence type="predicted"/>
<dbReference type="InterPro" id="IPR057464">
    <property type="entry name" value="CCDC174_GRSR"/>
</dbReference>
<evidence type="ECO:0000259" key="3">
    <source>
        <dbReference type="Pfam" id="PF25449"/>
    </source>
</evidence>
<dbReference type="PANTHER" id="PTHR15885">
    <property type="entry name" value="COILED-COIL DOMAIN-CONTAINING PROTEIN 174"/>
    <property type="match status" value="1"/>
</dbReference>
<dbReference type="SMR" id="B4LZ76"/>
<feature type="region of interest" description="Disordered" evidence="2">
    <location>
        <begin position="300"/>
        <end position="323"/>
    </location>
</feature>
<keyword evidence="5" id="KW-1185">Reference proteome</keyword>
<dbReference type="GO" id="GO:0005634">
    <property type="term" value="C:nucleus"/>
    <property type="evidence" value="ECO:0007669"/>
    <property type="project" value="TreeGrafter"/>
</dbReference>
<dbReference type="OrthoDB" id="333551at2759"/>